<dbReference type="Proteomes" id="UP000225448">
    <property type="component" value="Segment"/>
</dbReference>
<proteinExistence type="predicted"/>
<organism evidence="1 2">
    <name type="scientific">Pseudomonas phage Phabio</name>
    <dbReference type="NCBI Taxonomy" id="2006668"/>
    <lineage>
        <taxon>Viruses</taxon>
        <taxon>Duplodnaviria</taxon>
        <taxon>Heunggongvirae</taxon>
        <taxon>Uroviricota</taxon>
        <taxon>Caudoviricetes</taxon>
        <taxon>Chimalliviridae</taxon>
        <taxon>Phabiovirus</taxon>
        <taxon>Phabiovirus phabio</taxon>
    </lineage>
</organism>
<evidence type="ECO:0000313" key="1">
    <source>
        <dbReference type="EMBL" id="ARV76674.1"/>
    </source>
</evidence>
<keyword evidence="2" id="KW-1185">Reference proteome</keyword>
<accession>A0A1Y0SVT3</accession>
<gene>
    <name evidence="1" type="ORF">PHABIO_43</name>
</gene>
<reference evidence="1 2" key="1">
    <citation type="submission" date="2017-05" db="EMBL/GenBank/DDBJ databases">
        <authorList>
            <person name="Song R."/>
            <person name="Chenine A.L."/>
            <person name="Ruprecht R.M."/>
        </authorList>
    </citation>
    <scope>NUCLEOTIDE SEQUENCE [LARGE SCALE GENOMIC DNA]</scope>
</reference>
<name>A0A1Y0SVT3_9CAUD</name>
<sequence length="41" mass="4686">MLSPINLNRLWQIAINSNEPLTLIVGADGYWKLTFNKKVDV</sequence>
<dbReference type="EMBL" id="MF042360">
    <property type="protein sequence ID" value="ARV76674.1"/>
    <property type="molecule type" value="Genomic_DNA"/>
</dbReference>
<evidence type="ECO:0000313" key="2">
    <source>
        <dbReference type="Proteomes" id="UP000225448"/>
    </source>
</evidence>
<protein>
    <submittedName>
        <fullName evidence="1">Uncharacterized protein</fullName>
    </submittedName>
</protein>